<dbReference type="AlphaFoldDB" id="A0A418WB65"/>
<dbReference type="SUPFAM" id="SSF55781">
    <property type="entry name" value="GAF domain-like"/>
    <property type="match status" value="1"/>
</dbReference>
<dbReference type="InterPro" id="IPR003018">
    <property type="entry name" value="GAF"/>
</dbReference>
<protein>
    <submittedName>
        <fullName evidence="2">GAF domain-containing protein</fullName>
    </submittedName>
</protein>
<dbReference type="Pfam" id="PF13185">
    <property type="entry name" value="GAF_2"/>
    <property type="match status" value="1"/>
</dbReference>
<reference evidence="2 3" key="1">
    <citation type="submission" date="2018-09" db="EMBL/GenBank/DDBJ databases">
        <authorList>
            <person name="Zhu H."/>
        </authorList>
    </citation>
    <scope>NUCLEOTIDE SEQUENCE [LARGE SCALE GENOMIC DNA]</scope>
    <source>
        <strain evidence="2 3">K1W22B-8</strain>
    </source>
</reference>
<sequence>MTTDRSLLSHYLGIAPSTREEGVLRLLLETAIRTVDAAEGSVLAYDHDANDLRFVMVANGPGSLIGQRVPIGAGLTGLAALTHEVQIGAPTFKTVDDANKATGVEGEPSAVIAAPMVSGDTLIGVLTAVRFKSGHRFTTDDGRAYGNFATVAALMLDQHNRLRSMTGDRGGELTTAGGYGPEEARILNALGTVARTRPDRLPRLAQLFEQMVDIAS</sequence>
<dbReference type="RefSeq" id="WP_119777919.1">
    <property type="nucleotide sequence ID" value="NZ_QYUK01000011.1"/>
</dbReference>
<dbReference type="InterPro" id="IPR029016">
    <property type="entry name" value="GAF-like_dom_sf"/>
</dbReference>
<dbReference type="OrthoDB" id="7256102at2"/>
<dbReference type="SMART" id="SM00065">
    <property type="entry name" value="GAF"/>
    <property type="match status" value="1"/>
</dbReference>
<gene>
    <name evidence="2" type="ORF">D3874_09745</name>
</gene>
<organism evidence="2 3">
    <name type="scientific">Oleomonas cavernae</name>
    <dbReference type="NCBI Taxonomy" id="2320859"/>
    <lineage>
        <taxon>Bacteria</taxon>
        <taxon>Pseudomonadati</taxon>
        <taxon>Pseudomonadota</taxon>
        <taxon>Alphaproteobacteria</taxon>
        <taxon>Acetobacterales</taxon>
        <taxon>Acetobacteraceae</taxon>
        <taxon>Oleomonas</taxon>
    </lineage>
</organism>
<dbReference type="EMBL" id="QYUK01000011">
    <property type="protein sequence ID" value="RJF87277.1"/>
    <property type="molecule type" value="Genomic_DNA"/>
</dbReference>
<accession>A0A418WB65</accession>
<evidence type="ECO:0000313" key="3">
    <source>
        <dbReference type="Proteomes" id="UP000284605"/>
    </source>
</evidence>
<feature type="domain" description="GAF" evidence="1">
    <location>
        <begin position="19"/>
        <end position="166"/>
    </location>
</feature>
<keyword evidence="3" id="KW-1185">Reference proteome</keyword>
<proteinExistence type="predicted"/>
<name>A0A418WB65_9PROT</name>
<dbReference type="Gene3D" id="3.30.450.40">
    <property type="match status" value="1"/>
</dbReference>
<evidence type="ECO:0000259" key="1">
    <source>
        <dbReference type="SMART" id="SM00065"/>
    </source>
</evidence>
<evidence type="ECO:0000313" key="2">
    <source>
        <dbReference type="EMBL" id="RJF87277.1"/>
    </source>
</evidence>
<dbReference type="Proteomes" id="UP000284605">
    <property type="component" value="Unassembled WGS sequence"/>
</dbReference>
<comment type="caution">
    <text evidence="2">The sequence shown here is derived from an EMBL/GenBank/DDBJ whole genome shotgun (WGS) entry which is preliminary data.</text>
</comment>